<name>A0ABQ5FHN5_9ASTR</name>
<evidence type="ECO:0000313" key="2">
    <source>
        <dbReference type="Proteomes" id="UP001151760"/>
    </source>
</evidence>
<protein>
    <submittedName>
        <fullName evidence="1">Uncharacterized protein</fullName>
    </submittedName>
</protein>
<dbReference type="Proteomes" id="UP001151760">
    <property type="component" value="Unassembled WGS sequence"/>
</dbReference>
<organism evidence="1 2">
    <name type="scientific">Tanacetum coccineum</name>
    <dbReference type="NCBI Taxonomy" id="301880"/>
    <lineage>
        <taxon>Eukaryota</taxon>
        <taxon>Viridiplantae</taxon>
        <taxon>Streptophyta</taxon>
        <taxon>Embryophyta</taxon>
        <taxon>Tracheophyta</taxon>
        <taxon>Spermatophyta</taxon>
        <taxon>Magnoliopsida</taxon>
        <taxon>eudicotyledons</taxon>
        <taxon>Gunneridae</taxon>
        <taxon>Pentapetalae</taxon>
        <taxon>asterids</taxon>
        <taxon>campanulids</taxon>
        <taxon>Asterales</taxon>
        <taxon>Asteraceae</taxon>
        <taxon>Asteroideae</taxon>
        <taxon>Anthemideae</taxon>
        <taxon>Anthemidinae</taxon>
        <taxon>Tanacetum</taxon>
    </lineage>
</organism>
<keyword evidence="2" id="KW-1185">Reference proteome</keyword>
<reference evidence="1" key="1">
    <citation type="journal article" date="2022" name="Int. J. Mol. Sci.">
        <title>Draft Genome of Tanacetum Coccineum: Genomic Comparison of Closely Related Tanacetum-Family Plants.</title>
        <authorList>
            <person name="Yamashiro T."/>
            <person name="Shiraishi A."/>
            <person name="Nakayama K."/>
            <person name="Satake H."/>
        </authorList>
    </citation>
    <scope>NUCLEOTIDE SEQUENCE</scope>
</reference>
<proteinExistence type="predicted"/>
<sequence>MSYNSSETATISGQQLQNFPYLEKEKYEIWVSWDEESKKKKDIAKQQLTEFSVTEEEGLAKGLLTGYQKILEPDEKMKLNNQQPARFDQKERYVLQCPSIGHLLGSVIETDDEKASILPIKSQKLVRRTKSIGLSDSMEILVISNAADDLLMMGISTRLISGTDN</sequence>
<evidence type="ECO:0000313" key="1">
    <source>
        <dbReference type="EMBL" id="GJT62792.1"/>
    </source>
</evidence>
<gene>
    <name evidence="1" type="ORF">Tco_1006325</name>
</gene>
<reference evidence="1" key="2">
    <citation type="submission" date="2022-01" db="EMBL/GenBank/DDBJ databases">
        <authorList>
            <person name="Yamashiro T."/>
            <person name="Shiraishi A."/>
            <person name="Satake H."/>
            <person name="Nakayama K."/>
        </authorList>
    </citation>
    <scope>NUCLEOTIDE SEQUENCE</scope>
</reference>
<accession>A0ABQ5FHN5</accession>
<comment type="caution">
    <text evidence="1">The sequence shown here is derived from an EMBL/GenBank/DDBJ whole genome shotgun (WGS) entry which is preliminary data.</text>
</comment>
<dbReference type="EMBL" id="BQNB010017405">
    <property type="protein sequence ID" value="GJT62792.1"/>
    <property type="molecule type" value="Genomic_DNA"/>
</dbReference>